<evidence type="ECO:0000256" key="8">
    <source>
        <dbReference type="ARBA" id="ARBA00023239"/>
    </source>
</evidence>
<dbReference type="SUPFAM" id="SSF55620">
    <property type="entry name" value="Tetrahydrobiopterin biosynthesis enzymes-like"/>
    <property type="match status" value="1"/>
</dbReference>
<protein>
    <recommendedName>
        <fullName evidence="4">6-pyruvoyltetrahydropterin synthase</fullName>
        <ecNumber evidence="4">4.2.3.12</ecNumber>
    </recommendedName>
</protein>
<dbReference type="UniPathway" id="UPA00849">
    <property type="reaction ID" value="UER00819"/>
</dbReference>
<dbReference type="GO" id="GO:0046872">
    <property type="term" value="F:metal ion binding"/>
    <property type="evidence" value="ECO:0007669"/>
    <property type="project" value="UniProtKB-KW"/>
</dbReference>
<evidence type="ECO:0000256" key="6">
    <source>
        <dbReference type="ARBA" id="ARBA00022833"/>
    </source>
</evidence>
<keyword evidence="5" id="KW-0479">Metal-binding</keyword>
<evidence type="ECO:0000313" key="10">
    <source>
        <dbReference type="Proteomes" id="UP000240830"/>
    </source>
</evidence>
<dbReference type="GO" id="GO:0005739">
    <property type="term" value="C:mitochondrion"/>
    <property type="evidence" value="ECO:0007669"/>
    <property type="project" value="TreeGrafter"/>
</dbReference>
<dbReference type="Proteomes" id="UP000240830">
    <property type="component" value="Unassembled WGS sequence"/>
</dbReference>
<comment type="cofactor">
    <cofactor evidence="1">
        <name>Zn(2+)</name>
        <dbReference type="ChEBI" id="CHEBI:29105"/>
    </cofactor>
</comment>
<dbReference type="InterPro" id="IPR007115">
    <property type="entry name" value="6-PTP_synth/QueD"/>
</dbReference>
<gene>
    <name evidence="9" type="ORF">PSACC_03340</name>
</gene>
<keyword evidence="10" id="KW-1185">Reference proteome</keyword>
<dbReference type="InterPro" id="IPR038418">
    <property type="entry name" value="6-PTP_synth/QueD_sf"/>
</dbReference>
<dbReference type="EC" id="4.2.3.12" evidence="4"/>
<reference evidence="9 10" key="1">
    <citation type="submission" date="2016-10" db="EMBL/GenBank/DDBJ databases">
        <title>The genome of Paramicrosporidium saccamoebae is the missing link in understanding Cryptomycota and Microsporidia evolution.</title>
        <authorList>
            <person name="Quandt C.A."/>
            <person name="Beaudet D."/>
            <person name="Corsaro D."/>
            <person name="Michel R."/>
            <person name="Corradi N."/>
            <person name="James T."/>
        </authorList>
    </citation>
    <scope>NUCLEOTIDE SEQUENCE [LARGE SCALE GENOMIC DNA]</scope>
    <source>
        <strain evidence="9 10">KSL3</strain>
    </source>
</reference>
<comment type="caution">
    <text evidence="9">The sequence shown here is derived from an EMBL/GenBank/DDBJ whole genome shotgun (WGS) entry which is preliminary data.</text>
</comment>
<keyword evidence="6" id="KW-0862">Zinc</keyword>
<keyword evidence="7" id="KW-0783">Tetrahydrobiopterin biosynthesis</keyword>
<dbReference type="OrthoDB" id="14045at2759"/>
<evidence type="ECO:0000313" key="9">
    <source>
        <dbReference type="EMBL" id="PJF16850.1"/>
    </source>
</evidence>
<dbReference type="GO" id="GO:0003874">
    <property type="term" value="F:6-pyruvoyltetrahydropterin synthase activity"/>
    <property type="evidence" value="ECO:0007669"/>
    <property type="project" value="UniProtKB-EC"/>
</dbReference>
<comment type="similarity">
    <text evidence="3">Belongs to the PTPS family.</text>
</comment>
<dbReference type="STRING" id="1246581.A0A2H9TGV7"/>
<evidence type="ECO:0000256" key="3">
    <source>
        <dbReference type="ARBA" id="ARBA00009164"/>
    </source>
</evidence>
<evidence type="ECO:0000256" key="7">
    <source>
        <dbReference type="ARBA" id="ARBA00023007"/>
    </source>
</evidence>
<dbReference type="Pfam" id="PF01242">
    <property type="entry name" value="PTPS"/>
    <property type="match status" value="1"/>
</dbReference>
<dbReference type="GO" id="GO:0006729">
    <property type="term" value="P:tetrahydrobiopterin biosynthetic process"/>
    <property type="evidence" value="ECO:0007669"/>
    <property type="project" value="UniProtKB-UniPathway"/>
</dbReference>
<name>A0A2H9TGV7_9FUNG</name>
<proteinExistence type="inferred from homology"/>
<dbReference type="PANTHER" id="PTHR12589">
    <property type="entry name" value="PYRUVOYL TETRAHYDROBIOPTERIN SYNTHASE"/>
    <property type="match status" value="1"/>
</dbReference>
<sequence length="115" mass="13544">MGKEENEKIYGKCNWEGGHGHNYRVEVTVMGEADERTGMVVNVVDLKKCIWGFALDKLDHHNLDRDIEYFKDRPSTTENVARYIWMQLVENIPKPARLYEVRVDETDKNRVIYRG</sequence>
<dbReference type="AlphaFoldDB" id="A0A2H9TGV7"/>
<dbReference type="PANTHER" id="PTHR12589:SF7">
    <property type="entry name" value="6-PYRUVOYL TETRAHYDROBIOPTERIN SYNTHASE"/>
    <property type="match status" value="1"/>
</dbReference>
<evidence type="ECO:0000256" key="1">
    <source>
        <dbReference type="ARBA" id="ARBA00001947"/>
    </source>
</evidence>
<comment type="pathway">
    <text evidence="2">Cofactor biosynthesis; tetrahydrobiopterin biosynthesis; tetrahydrobiopterin from 7,8-dihydroneopterin triphosphate: step 1/3.</text>
</comment>
<dbReference type="FunFam" id="3.30.479.10:FF:000003">
    <property type="entry name" value="6-pyruvoyl tetrahydrobiopterin synthase"/>
    <property type="match status" value="1"/>
</dbReference>
<dbReference type="EMBL" id="MTSL01000205">
    <property type="protein sequence ID" value="PJF16850.1"/>
    <property type="molecule type" value="Genomic_DNA"/>
</dbReference>
<accession>A0A2H9TGV7</accession>
<dbReference type="Gene3D" id="3.30.479.10">
    <property type="entry name" value="6-pyruvoyl tetrahydropterin synthase/QueD"/>
    <property type="match status" value="1"/>
</dbReference>
<evidence type="ECO:0000256" key="5">
    <source>
        <dbReference type="ARBA" id="ARBA00022723"/>
    </source>
</evidence>
<keyword evidence="8" id="KW-0456">Lyase</keyword>
<evidence type="ECO:0000256" key="2">
    <source>
        <dbReference type="ARBA" id="ARBA00005126"/>
    </source>
</evidence>
<evidence type="ECO:0000256" key="4">
    <source>
        <dbReference type="ARBA" id="ARBA00013100"/>
    </source>
</evidence>
<organism evidence="9 10">
    <name type="scientific">Paramicrosporidium saccamoebae</name>
    <dbReference type="NCBI Taxonomy" id="1246581"/>
    <lineage>
        <taxon>Eukaryota</taxon>
        <taxon>Fungi</taxon>
        <taxon>Fungi incertae sedis</taxon>
        <taxon>Cryptomycota</taxon>
        <taxon>Cryptomycota incertae sedis</taxon>
        <taxon>Paramicrosporidium</taxon>
    </lineage>
</organism>